<name>A0A1J8QKE0_9AGAM</name>
<dbReference type="CDD" id="cd21037">
    <property type="entry name" value="MLKL_NTD"/>
    <property type="match status" value="1"/>
</dbReference>
<dbReference type="SUPFAM" id="SSF52540">
    <property type="entry name" value="P-loop containing nucleoside triphosphate hydrolases"/>
    <property type="match status" value="1"/>
</dbReference>
<accession>A0A1J8QKE0</accession>
<sequence length="915" mass="101712">MKTFSKKPKTDPNDKQSLSQKEEFKLQEDNVVQTLNFAIAAINITKDIVPINLAKGILGTIANVLNIVQNKSDFLAIAYKCEAITRALARATDGATDDGLRGTLGDALSELNLSVNRIYSEVASKKELKWWQRLFSVTIDRDQISGWEKDLDRILVLFNTEVITGMAIGMKKLALGLNGNANANVNVLKFRPMVPPSRPSMFYGRGMGKSSLAKAILNEPPITEKFGDRRFFVTYDGLDPSSMTFETFMTRLAEALGTVVTGSDSMHQISAFLRSASALVVLDNAETFEEASGSPGLQKIPPAITEIANIPGVILILTSRSRRNAPDVAWLTKDVPPLDLNSAQAVFFRIYGGASRSHAEGEIECLLEALEFHPLSITILANAAQQNSWSPAMLLKRWNDRRSKLLDRGKGKLQSLSFTMQLSLSSPSIQDLGENGLRALTVIASLPQGLNDDLASDLLPSVPQIDNICDVLCTQSLIYRQGCFVKMLAPIRHYVQDSLPPPDPICLRDIRAFYYGAVRRCSLQRDNLADVIISDHLNIEHMVVFDLTRGLCRVLEVFVDSSTWKLKAHCLFSLGSLCGFLTQVTGSMRAFEAAEALYISAGNHEQMAQCVVRRADNYRSQGHFTQSQHVLENLQRSDSWERLTNEIQAGICYFLDRSRMYAFTASADGLFVKSMNNPTWGLLSKISHWRAKLYHGGDIAQVKIHLEDLLQCTSAGNYGGYQNALQGLAEVAYREGRLSESMDILNTIVELVEGKYLQKVFLVNVWKAVIASDQGNYDLARELIHKSSGPIESLTLHDARSFLYRIYHAGQVELAAGQYHRAESYFACTIEGCDMQGDIRFKTFSLRGLGEVALARDNLNLAKQRFAETQSLCAETGVPPRNLYSCALFCALPERFEGWMLFLEGRLPFANDRVM</sequence>
<reference evidence="2 3" key="1">
    <citation type="submission" date="2016-03" db="EMBL/GenBank/DDBJ databases">
        <title>Comparative genomics of the ectomycorrhizal sister species Rhizopogon vinicolor and Rhizopogon vesiculosus (Basidiomycota: Boletales) reveals a divergence of the mating type B locus.</title>
        <authorList>
            <person name="Mujic A.B."/>
            <person name="Kuo A."/>
            <person name="Tritt A."/>
            <person name="Lipzen A."/>
            <person name="Chen C."/>
            <person name="Johnson J."/>
            <person name="Sharma A."/>
            <person name="Barry K."/>
            <person name="Grigoriev I.V."/>
            <person name="Spatafora J.W."/>
        </authorList>
    </citation>
    <scope>NUCLEOTIDE SEQUENCE [LARGE SCALE GENOMIC DNA]</scope>
    <source>
        <strain evidence="2 3">AM-OR11-056</strain>
    </source>
</reference>
<dbReference type="SUPFAM" id="SSF48452">
    <property type="entry name" value="TPR-like"/>
    <property type="match status" value="1"/>
</dbReference>
<evidence type="ECO:0000313" key="2">
    <source>
        <dbReference type="EMBL" id="OJA13904.1"/>
    </source>
</evidence>
<keyword evidence="3" id="KW-1185">Reference proteome</keyword>
<dbReference type="STRING" id="180088.A0A1J8QKE0"/>
<protein>
    <recommendedName>
        <fullName evidence="4">NB-ARC domain-containing protein</fullName>
    </recommendedName>
</protein>
<feature type="compositionally biased region" description="Basic and acidic residues" evidence="1">
    <location>
        <begin position="8"/>
        <end position="20"/>
    </location>
</feature>
<evidence type="ECO:0008006" key="4">
    <source>
        <dbReference type="Google" id="ProtNLM"/>
    </source>
</evidence>
<dbReference type="Gene3D" id="3.40.50.300">
    <property type="entry name" value="P-loop containing nucleotide triphosphate hydrolases"/>
    <property type="match status" value="1"/>
</dbReference>
<feature type="region of interest" description="Disordered" evidence="1">
    <location>
        <begin position="1"/>
        <end position="20"/>
    </location>
</feature>
<dbReference type="AlphaFoldDB" id="A0A1J8QKE0"/>
<comment type="caution">
    <text evidence="2">The sequence shown here is derived from an EMBL/GenBank/DDBJ whole genome shotgun (WGS) entry which is preliminary data.</text>
</comment>
<dbReference type="InterPro" id="IPR027417">
    <property type="entry name" value="P-loop_NTPase"/>
</dbReference>
<evidence type="ECO:0000256" key="1">
    <source>
        <dbReference type="SAM" id="MobiDB-lite"/>
    </source>
</evidence>
<dbReference type="EMBL" id="LVVM01003980">
    <property type="protein sequence ID" value="OJA13904.1"/>
    <property type="molecule type" value="Genomic_DNA"/>
</dbReference>
<proteinExistence type="predicted"/>
<dbReference type="InterPro" id="IPR011990">
    <property type="entry name" value="TPR-like_helical_dom_sf"/>
</dbReference>
<organism evidence="2 3">
    <name type="scientific">Rhizopogon vesiculosus</name>
    <dbReference type="NCBI Taxonomy" id="180088"/>
    <lineage>
        <taxon>Eukaryota</taxon>
        <taxon>Fungi</taxon>
        <taxon>Dikarya</taxon>
        <taxon>Basidiomycota</taxon>
        <taxon>Agaricomycotina</taxon>
        <taxon>Agaricomycetes</taxon>
        <taxon>Agaricomycetidae</taxon>
        <taxon>Boletales</taxon>
        <taxon>Suillineae</taxon>
        <taxon>Rhizopogonaceae</taxon>
        <taxon>Rhizopogon</taxon>
    </lineage>
</organism>
<dbReference type="Gene3D" id="1.25.40.10">
    <property type="entry name" value="Tetratricopeptide repeat domain"/>
    <property type="match status" value="1"/>
</dbReference>
<dbReference type="Proteomes" id="UP000183567">
    <property type="component" value="Unassembled WGS sequence"/>
</dbReference>
<dbReference type="OrthoDB" id="1534087at2759"/>
<gene>
    <name evidence="2" type="ORF">AZE42_07844</name>
</gene>
<evidence type="ECO:0000313" key="3">
    <source>
        <dbReference type="Proteomes" id="UP000183567"/>
    </source>
</evidence>
<dbReference type="InterPro" id="IPR059179">
    <property type="entry name" value="MLKL-like_MCAfunc"/>
</dbReference>